<evidence type="ECO:0000313" key="1">
    <source>
        <dbReference type="EMBL" id="KKK85390.1"/>
    </source>
</evidence>
<organism evidence="1">
    <name type="scientific">marine sediment metagenome</name>
    <dbReference type="NCBI Taxonomy" id="412755"/>
    <lineage>
        <taxon>unclassified sequences</taxon>
        <taxon>metagenomes</taxon>
        <taxon>ecological metagenomes</taxon>
    </lineage>
</organism>
<gene>
    <name evidence="1" type="ORF">LCGC14_2773770</name>
</gene>
<protein>
    <submittedName>
        <fullName evidence="1">Uncharacterized protein</fullName>
    </submittedName>
</protein>
<proteinExistence type="predicted"/>
<name>A0A0F8ZHA8_9ZZZZ</name>
<dbReference type="EMBL" id="LAZR01051333">
    <property type="protein sequence ID" value="KKK85390.1"/>
    <property type="molecule type" value="Genomic_DNA"/>
</dbReference>
<reference evidence="1" key="1">
    <citation type="journal article" date="2015" name="Nature">
        <title>Complex archaea that bridge the gap between prokaryotes and eukaryotes.</title>
        <authorList>
            <person name="Spang A."/>
            <person name="Saw J.H."/>
            <person name="Jorgensen S.L."/>
            <person name="Zaremba-Niedzwiedzka K."/>
            <person name="Martijn J."/>
            <person name="Lind A.E."/>
            <person name="van Eijk R."/>
            <person name="Schleper C."/>
            <person name="Guy L."/>
            <person name="Ettema T.J."/>
        </authorList>
    </citation>
    <scope>NUCLEOTIDE SEQUENCE</scope>
</reference>
<dbReference type="AlphaFoldDB" id="A0A0F8ZHA8"/>
<comment type="caution">
    <text evidence="1">The sequence shown here is derived from an EMBL/GenBank/DDBJ whole genome shotgun (WGS) entry which is preliminary data.</text>
</comment>
<accession>A0A0F8ZHA8</accession>
<sequence length="80" mass="9805">MRRTWWHKRMWSATYRSVKGIDILLWTFHLPRLSRLRRWAVDRWSCAHWGHVTGWYDATGYHRGCPRHGKRPHVRPTLEA</sequence>